<organism evidence="1 2">
    <name type="scientific">Rhodoferax aquaticus</name>
    <dbReference type="NCBI Taxonomy" id="2527691"/>
    <lineage>
        <taxon>Bacteria</taxon>
        <taxon>Pseudomonadati</taxon>
        <taxon>Pseudomonadota</taxon>
        <taxon>Betaproteobacteria</taxon>
        <taxon>Burkholderiales</taxon>
        <taxon>Comamonadaceae</taxon>
        <taxon>Rhodoferax</taxon>
    </lineage>
</organism>
<evidence type="ECO:0000313" key="2">
    <source>
        <dbReference type="Proteomes" id="UP000317365"/>
    </source>
</evidence>
<dbReference type="Pfam" id="PF05069">
    <property type="entry name" value="Phage_tail_S"/>
    <property type="match status" value="1"/>
</dbReference>
<dbReference type="Proteomes" id="UP000317365">
    <property type="component" value="Chromosome"/>
</dbReference>
<accession>A0A515ETF3</accession>
<reference evidence="2" key="2">
    <citation type="journal article" date="2020" name="Int. J. Syst. Evol. Microbiol.">
        <title>Genomic insights into a novel species Rhodoferax aquaticus sp. nov., isolated from freshwater.</title>
        <authorList>
            <person name="Li T."/>
            <person name="Zhuo Y."/>
            <person name="Jin C.Z."/>
            <person name="Wu X."/>
            <person name="Ko S.R."/>
            <person name="Jin F.J."/>
            <person name="Ahn C.Y."/>
            <person name="Oh H.M."/>
            <person name="Lee H.G."/>
            <person name="Jin L."/>
        </authorList>
    </citation>
    <scope>NUCLEOTIDE SEQUENCE [LARGE SCALE GENOMIC DNA]</scope>
    <source>
        <strain evidence="2">Gr-4</strain>
    </source>
</reference>
<name>A0A515ETF3_9BURK</name>
<dbReference type="EMBL" id="CP036282">
    <property type="protein sequence ID" value="QDL55931.1"/>
    <property type="molecule type" value="Genomic_DNA"/>
</dbReference>
<dbReference type="InterPro" id="IPR006522">
    <property type="entry name" value="Phage_virion_morphogenesis"/>
</dbReference>
<dbReference type="NCBIfam" id="TIGR01635">
    <property type="entry name" value="tail_comp_S"/>
    <property type="match status" value="1"/>
</dbReference>
<dbReference type="RefSeq" id="WP_142813083.1">
    <property type="nucleotide sequence ID" value="NZ_CP036282.1"/>
</dbReference>
<evidence type="ECO:0000313" key="1">
    <source>
        <dbReference type="EMBL" id="QDL55931.1"/>
    </source>
</evidence>
<dbReference type="KEGG" id="rhg:EXZ61_18085"/>
<reference evidence="2" key="1">
    <citation type="submission" date="2019-02" db="EMBL/GenBank/DDBJ databases">
        <title>Complete genome sequence of Rhodoferax sp. Gr-4.</title>
        <authorList>
            <person name="Jin L."/>
        </authorList>
    </citation>
    <scope>NUCLEOTIDE SEQUENCE [LARGE SCALE GENOMIC DNA]</scope>
    <source>
        <strain evidence="2">Gr-4</strain>
    </source>
</reference>
<sequence>MAGTALVFKSGAGPILAHLARLSARREWTAARREIGEYLVGDIQDNFDRQRLFDGSPMPQSKAAIKRAGKTLIKDHHLYDSYVFQLARGGVVVGSNKVYAAIHHFGGETGRGHKTKITARPVMGVGERQQRRIGAYLVEAIEAMQ</sequence>
<gene>
    <name evidence="1" type="ORF">EXZ61_18085</name>
</gene>
<keyword evidence="2" id="KW-1185">Reference proteome</keyword>
<dbReference type="AlphaFoldDB" id="A0A515ETF3"/>
<proteinExistence type="predicted"/>
<protein>
    <submittedName>
        <fullName evidence="1">Phage virion morphogenesis protein</fullName>
    </submittedName>
</protein>